<reference evidence="1 2" key="1">
    <citation type="submission" date="2017-08" db="EMBL/GenBank/DDBJ databases">
        <title>Resequencing and Reannotation of the genome of Pyrococcus furiosus type strain DSM3638.</title>
        <authorList>
            <person name="Reichelt R.M."/>
            <person name="Bunk B."/>
        </authorList>
    </citation>
    <scope>NUCLEOTIDE SEQUENCE [LARGE SCALE GENOMIC DNA]</scope>
    <source>
        <strain evidence="1 2">DSM 3638</strain>
    </source>
</reference>
<dbReference type="EMBL" id="CP023154">
    <property type="protein sequence ID" value="QEK78834.1"/>
    <property type="molecule type" value="Genomic_DNA"/>
</dbReference>
<evidence type="ECO:0000313" key="1">
    <source>
        <dbReference type="EMBL" id="QEK78834.1"/>
    </source>
</evidence>
<gene>
    <name evidence="1" type="ORF">PFDSM3638_05920</name>
</gene>
<dbReference type="GeneID" id="41712990"/>
<accession>A0A5C0XSL3</accession>
<name>A0A5C0XSL3_PYRFU</name>
<dbReference type="GeneID" id="13301786"/>
<organism evidence="1 2">
    <name type="scientific">Pyrococcus furiosus (strain ATCC 43587 / DSM 3638 / JCM 8422 / Vc1)</name>
    <dbReference type="NCBI Taxonomy" id="186497"/>
    <lineage>
        <taxon>Archaea</taxon>
        <taxon>Methanobacteriati</taxon>
        <taxon>Methanobacteriota</taxon>
        <taxon>Thermococci</taxon>
        <taxon>Thermococcales</taxon>
        <taxon>Thermococcaceae</taxon>
        <taxon>Pyrococcus</taxon>
    </lineage>
</organism>
<dbReference type="OrthoDB" id="93282at2157"/>
<dbReference type="AlphaFoldDB" id="A0A5C0XSL3"/>
<dbReference type="RefSeq" id="WP_011012321.1">
    <property type="nucleotide sequence ID" value="NC_003413.1"/>
</dbReference>
<sequence length="444" mass="49761">MNKWIGRFLIFIVITSLVWSSVSAQWMLSDDGITLVLTNEEGELLKGFSRDYEIQVQVDAATPEGIKTLGHYRIKRSGFWILDTTRSVIKLGKLNMSIDKEKRYGLRISIWIIDRKNKILYRGFGSTLISQNDLNGASKRIPIKIVEEDVLPKHEGWYTYKWETIESWEARDYMKVPILIIDNRKGKGRLQSSIALEANYKTQFSATLVYGVDLSVKFKNSNDPVNVLSTSVKIYGKEWIPIEGSYYFYRAVDVPAGSIGYIYILGKPYYRHEKEYLCAWGMGSYSCTPTGKERIDVGIYDVKAKKGTNGYLLEGGYEIAPPRLDSIFYEFTEEGFHYYLTSGEGVSLKYLLRETSGECGIQFGVGIPVGAIAVLFGAPAPVAGLVASLQYEKAGKVSIDGGVQNFGSSVNIHAFRSSQPYTFKAGLFNSCSVQVPTGLYIKAE</sequence>
<proteinExistence type="predicted"/>
<dbReference type="Proteomes" id="UP000324354">
    <property type="component" value="Chromosome"/>
</dbReference>
<protein>
    <submittedName>
        <fullName evidence="1">Uncharacterized protein</fullName>
    </submittedName>
</protein>
<evidence type="ECO:0000313" key="2">
    <source>
        <dbReference type="Proteomes" id="UP000324354"/>
    </source>
</evidence>